<reference evidence="1 2" key="1">
    <citation type="journal article" date="2020" name="Front. Microbiol.">
        <title>Identification of New Helicobacter pylori Subpopulations in Native Americans and Mestizos From Peru.</title>
        <authorList>
            <person name="Gutierrez-Escobar A.J."/>
            <person name="Velapatino B."/>
            <person name="Borda V."/>
            <person name="Rabkin C.S."/>
            <person name="Tarazona-Santos E."/>
            <person name="Cabrera L."/>
            <person name="Cok J."/>
            <person name="Hooper C.C."/>
            <person name="Jahuira-Arias H."/>
            <person name="Herrera P."/>
            <person name="Noureen M."/>
            <person name="Wang D."/>
            <person name="Romero-Gallo J."/>
            <person name="Tran B."/>
            <person name="Peek R.M. Jr"/>
            <person name="Berg D.E."/>
            <person name="Gilman R.H."/>
            <person name="Camargo M.C."/>
        </authorList>
    </citation>
    <scope>NUCLEOTIDE SEQUENCE [LARGE SCALE GENOMIC DNA]</scope>
    <source>
        <strain evidence="1 2">ASHA-006</strain>
    </source>
</reference>
<dbReference type="InterPro" id="IPR035093">
    <property type="entry name" value="RelE/ParE_toxin_dom_sf"/>
</dbReference>
<organism evidence="1 2">
    <name type="scientific">Helicobacter pylori</name>
    <name type="common">Campylobacter pylori</name>
    <dbReference type="NCBI Taxonomy" id="210"/>
    <lineage>
        <taxon>Bacteria</taxon>
        <taxon>Pseudomonadati</taxon>
        <taxon>Campylobacterota</taxon>
        <taxon>Epsilonproteobacteria</taxon>
        <taxon>Campylobacterales</taxon>
        <taxon>Helicobacteraceae</taxon>
        <taxon>Helicobacter</taxon>
    </lineage>
</organism>
<dbReference type="Pfam" id="PF15738">
    <property type="entry name" value="YafQ_toxin"/>
    <property type="match status" value="1"/>
</dbReference>
<dbReference type="Gene3D" id="3.30.2310.20">
    <property type="entry name" value="RelE-like"/>
    <property type="match status" value="1"/>
</dbReference>
<sequence length="29" mass="3341">MIKPDVLLVYRIQNNALTLVRLGSHSELF</sequence>
<dbReference type="Proteomes" id="UP000662764">
    <property type="component" value="Chromosome"/>
</dbReference>
<evidence type="ECO:0000313" key="1">
    <source>
        <dbReference type="EMBL" id="QQX00142.1"/>
    </source>
</evidence>
<name>A0ABD7CE14_HELPX</name>
<proteinExistence type="predicted"/>
<dbReference type="AlphaFoldDB" id="A0ABD7CE14"/>
<dbReference type="InterPro" id="IPR004386">
    <property type="entry name" value="Toxin_YafQ-like"/>
</dbReference>
<dbReference type="EMBL" id="CP051511">
    <property type="protein sequence ID" value="QQX00142.1"/>
    <property type="molecule type" value="Genomic_DNA"/>
</dbReference>
<evidence type="ECO:0008006" key="3">
    <source>
        <dbReference type="Google" id="ProtNLM"/>
    </source>
</evidence>
<gene>
    <name evidence="1" type="ORF">HGK51_07535</name>
</gene>
<accession>A0ABD7CE14</accession>
<evidence type="ECO:0000313" key="2">
    <source>
        <dbReference type="Proteomes" id="UP000662764"/>
    </source>
</evidence>
<protein>
    <recommendedName>
        <fullName evidence="3">Type II toxin-antitoxin system mRNA interferase toxin, RelE/StbE family</fullName>
    </recommendedName>
</protein>
<dbReference type="SUPFAM" id="SSF143011">
    <property type="entry name" value="RelE-like"/>
    <property type="match status" value="1"/>
</dbReference>